<dbReference type="InterPro" id="IPR052906">
    <property type="entry name" value="Type_IV_Methyl-Rstrct_Enzyme"/>
</dbReference>
<dbReference type="EMBL" id="MUAL01000072">
    <property type="protein sequence ID" value="OOR21587.1"/>
    <property type="molecule type" value="Genomic_DNA"/>
</dbReference>
<accession>A0A1S9UH77</accession>
<name>A0A1S9UH77_BACCE</name>
<dbReference type="InterPro" id="IPR007560">
    <property type="entry name" value="Restrct_endonuc_IV_Mrr"/>
</dbReference>
<dbReference type="SUPFAM" id="SSF52980">
    <property type="entry name" value="Restriction endonuclease-like"/>
    <property type="match status" value="1"/>
</dbReference>
<dbReference type="Pfam" id="PF04471">
    <property type="entry name" value="Mrr_cat"/>
    <property type="match status" value="1"/>
</dbReference>
<dbReference type="InterPro" id="IPR011335">
    <property type="entry name" value="Restrct_endonuc-II-like"/>
</dbReference>
<dbReference type="AlphaFoldDB" id="A0A1S9UH77"/>
<gene>
    <name evidence="2" type="ORF">BW892_23025</name>
</gene>
<dbReference type="GO" id="GO:0003677">
    <property type="term" value="F:DNA binding"/>
    <property type="evidence" value="ECO:0007669"/>
    <property type="project" value="InterPro"/>
</dbReference>
<dbReference type="PANTHER" id="PTHR30015:SF6">
    <property type="entry name" value="SLL1429 PROTEIN"/>
    <property type="match status" value="1"/>
</dbReference>
<feature type="domain" description="Restriction endonuclease type IV Mrr" evidence="1">
    <location>
        <begin position="791"/>
        <end position="898"/>
    </location>
</feature>
<sequence>MWGFFKRKKSAKLSKDERIEIYNKNKEEVIRRAKEFSSDFHYDFEFVSEDLLHVLFLDELSKKIAYIQLSSPEKEPNIIDLSDIHGLGIRYNSEEISIQKESYENFGDMYNPEECASEIDFATMGNMNLISIFIKYKLNYSKEEEIEIPYYNKEKSVFGYEENHNELKEMYQYLISCFIEYKNKRIDETKIEILNSIIEDLEQYRKKNSKLQDNQIPLLGGMLSALEDYITFTSTFDFARDFPIDMLDNLELSIKGYRDERLFIGCNYEILETFRDPKIKELIIRVIELELSNYGYKEVTIIPYQSELVKAEIEKDTSVQEQVAREIIHVLPGFVEESYKSYTYYQETLFIHYEVIYSTYNAQTRHIMWDKNRLSILEYLIGDQKISIAFVPQNHKIGFLSVENVEEVWNAVVHYTLDYGYYIDSSKETLLASKVYSYKDQVLSIYNVDRSENLTCDLIDNIKYAFFIHTGEFVDSVEITDNLEGNVHQEGDEGNIPRVVADWIKEIESQPHTLFEVFDFRHINGEIYVLMDNKVFMATRIYGSTDDKFRLPNEPSMETITKRWLRINGGHISLGEWHYNFYDEEFASSIRKYLTDLDQVQKNQMEPWKQKCMENNTIQTLFERFYQKKIKPLINATYLDDILDDTVDLNDEIETFTQFLMKRKYIEGDEFLVGVFVRERVVENAINDFSETFNLHNGVHFGNISNMTLTECLQAFQAVDFAMIENHEDVANFMCFLLKNNKIELDVTYQDLQEKLTIMLMQEGEDQMLQDYESYLLAEDEDNVSITLESIDEMDGYQFEEFVAKLFQEMGYKTEVTSSSGDYGIDVIAKRKGLTIGIQAKRYSDKVPNKAVQEVIAGISYYKLDQGLVITNNYFTRQAQNQAKGTNVLLWDRDMLQQKLYEMYGNIEKH</sequence>
<dbReference type="Proteomes" id="UP000191124">
    <property type="component" value="Unassembled WGS sequence"/>
</dbReference>
<reference evidence="2 3" key="1">
    <citation type="submission" date="2017-01" db="EMBL/GenBank/DDBJ databases">
        <title>Bacillus cereus isolates.</title>
        <authorList>
            <person name="Beno S.M."/>
        </authorList>
    </citation>
    <scope>NUCLEOTIDE SEQUENCE [LARGE SCALE GENOMIC DNA]</scope>
    <source>
        <strain evidence="2 3">FSL M7-1219</strain>
    </source>
</reference>
<proteinExistence type="predicted"/>
<dbReference type="GO" id="GO:0015666">
    <property type="term" value="F:restriction endodeoxyribonuclease activity"/>
    <property type="evidence" value="ECO:0007669"/>
    <property type="project" value="TreeGrafter"/>
</dbReference>
<organism evidence="2 3">
    <name type="scientific">Bacillus cereus</name>
    <dbReference type="NCBI Taxonomy" id="1396"/>
    <lineage>
        <taxon>Bacteria</taxon>
        <taxon>Bacillati</taxon>
        <taxon>Bacillota</taxon>
        <taxon>Bacilli</taxon>
        <taxon>Bacillales</taxon>
        <taxon>Bacillaceae</taxon>
        <taxon>Bacillus</taxon>
        <taxon>Bacillus cereus group</taxon>
    </lineage>
</organism>
<dbReference type="Gene3D" id="3.40.1350.10">
    <property type="match status" value="1"/>
</dbReference>
<evidence type="ECO:0000313" key="3">
    <source>
        <dbReference type="Proteomes" id="UP000191124"/>
    </source>
</evidence>
<evidence type="ECO:0000313" key="2">
    <source>
        <dbReference type="EMBL" id="OOR21587.1"/>
    </source>
</evidence>
<comment type="caution">
    <text evidence="2">The sequence shown here is derived from an EMBL/GenBank/DDBJ whole genome shotgun (WGS) entry which is preliminary data.</text>
</comment>
<evidence type="ECO:0000259" key="1">
    <source>
        <dbReference type="Pfam" id="PF04471"/>
    </source>
</evidence>
<dbReference type="GO" id="GO:0009307">
    <property type="term" value="P:DNA restriction-modification system"/>
    <property type="evidence" value="ECO:0007669"/>
    <property type="project" value="InterPro"/>
</dbReference>
<dbReference type="InterPro" id="IPR011856">
    <property type="entry name" value="tRNA_endonuc-like_dom_sf"/>
</dbReference>
<dbReference type="PANTHER" id="PTHR30015">
    <property type="entry name" value="MRR RESTRICTION SYSTEM PROTEIN"/>
    <property type="match status" value="1"/>
</dbReference>
<protein>
    <recommendedName>
        <fullName evidence="1">Restriction endonuclease type IV Mrr domain-containing protein</fullName>
    </recommendedName>
</protein>